<comment type="caution">
    <text evidence="8">The sequence shown here is derived from an EMBL/GenBank/DDBJ whole genome shotgun (WGS) entry which is preliminary data.</text>
</comment>
<protein>
    <recommendedName>
        <fullName evidence="10">Transporter</fullName>
    </recommendedName>
</protein>
<dbReference type="InterPro" id="IPR003841">
    <property type="entry name" value="Na/Pi_transpt"/>
</dbReference>
<proteinExistence type="predicted"/>
<evidence type="ECO:0000313" key="9">
    <source>
        <dbReference type="Proteomes" id="UP000179034"/>
    </source>
</evidence>
<dbReference type="Proteomes" id="UP000179034">
    <property type="component" value="Unassembled WGS sequence"/>
</dbReference>
<feature type="transmembrane region" description="Helical" evidence="7">
    <location>
        <begin position="366"/>
        <end position="382"/>
    </location>
</feature>
<feature type="transmembrane region" description="Helical" evidence="7">
    <location>
        <begin position="118"/>
        <end position="144"/>
    </location>
</feature>
<feature type="transmembrane region" description="Helical" evidence="7">
    <location>
        <begin position="83"/>
        <end position="106"/>
    </location>
</feature>
<dbReference type="Pfam" id="PF02690">
    <property type="entry name" value="Na_Pi_cotrans"/>
    <property type="match status" value="1"/>
</dbReference>
<dbReference type="PANTHER" id="PTHR10010:SF46">
    <property type="entry name" value="SODIUM-DEPENDENT PHOSPHATE TRANSPORT PROTEIN 2B"/>
    <property type="match status" value="1"/>
</dbReference>
<feature type="transmembrane region" description="Helical" evidence="7">
    <location>
        <begin position="45"/>
        <end position="62"/>
    </location>
</feature>
<dbReference type="EMBL" id="MFIW01000016">
    <property type="protein sequence ID" value="OGF98055.1"/>
    <property type="molecule type" value="Genomic_DNA"/>
</dbReference>
<organism evidence="8 9">
    <name type="scientific">Candidatus Glassbacteria bacterium RBG_16_58_8</name>
    <dbReference type="NCBI Taxonomy" id="1817866"/>
    <lineage>
        <taxon>Bacteria</taxon>
        <taxon>Candidatus Glassiibacteriota</taxon>
    </lineage>
</organism>
<dbReference type="GO" id="GO:0005436">
    <property type="term" value="F:sodium:phosphate symporter activity"/>
    <property type="evidence" value="ECO:0007669"/>
    <property type="project" value="InterPro"/>
</dbReference>
<evidence type="ECO:0000256" key="6">
    <source>
        <dbReference type="SAM" id="MobiDB-lite"/>
    </source>
</evidence>
<keyword evidence="3 7" id="KW-0812">Transmembrane</keyword>
<sequence>MEEPRREDPDPKNPDPLELTCSRRKPIGLPEVLRVVWARVDPVKIGLFTASLFLFILAITLMKEGARAIAPIVRDGLSVTNAANCLGFGWLFAYTIMSGSPVASAALTFFDAGVIDRLGAFTMITGSRLGASFIVLFLGFIYVLRGRDRATSLGMGLLSLTVTGTTFLLGLVIGTFILQTEALDWVQIRSGVLLGSITDLIFDPLTETMSGTVPRWGLFLAGLGIVMLSFKLFDRCLPQMTIKESQVGQVSRLVYRPWVMFVLGAGITMISMSVSISLSILLPLSNRGFIRRENAIPYIMGANITTFIDTLLAAVLLDNPPAFTIVIVGMFSIAVVSIVILVTAYHRYERMMLDFVEWVTDSNTNLAIFMAIIFLVPLILMFV</sequence>
<evidence type="ECO:0000256" key="3">
    <source>
        <dbReference type="ARBA" id="ARBA00022692"/>
    </source>
</evidence>
<gene>
    <name evidence="8" type="ORF">A2Z06_03065</name>
</gene>
<evidence type="ECO:0000256" key="5">
    <source>
        <dbReference type="ARBA" id="ARBA00023136"/>
    </source>
</evidence>
<feature type="compositionally biased region" description="Basic and acidic residues" evidence="6">
    <location>
        <begin position="1"/>
        <end position="15"/>
    </location>
</feature>
<evidence type="ECO:0000256" key="1">
    <source>
        <dbReference type="ARBA" id="ARBA00004651"/>
    </source>
</evidence>
<feature type="transmembrane region" description="Helical" evidence="7">
    <location>
        <begin position="323"/>
        <end position="345"/>
    </location>
</feature>
<keyword evidence="5 7" id="KW-0472">Membrane</keyword>
<evidence type="ECO:0000313" key="8">
    <source>
        <dbReference type="EMBL" id="OGF98055.1"/>
    </source>
</evidence>
<keyword evidence="4 7" id="KW-1133">Transmembrane helix</keyword>
<dbReference type="PANTHER" id="PTHR10010">
    <property type="entry name" value="SOLUTE CARRIER FAMILY 34 SODIUM PHOSPHATE , MEMBER 2-RELATED"/>
    <property type="match status" value="1"/>
</dbReference>
<keyword evidence="2" id="KW-1003">Cell membrane</keyword>
<evidence type="ECO:0000256" key="7">
    <source>
        <dbReference type="SAM" id="Phobius"/>
    </source>
</evidence>
<feature type="region of interest" description="Disordered" evidence="6">
    <location>
        <begin position="1"/>
        <end position="20"/>
    </location>
</feature>
<evidence type="ECO:0000256" key="4">
    <source>
        <dbReference type="ARBA" id="ARBA00022989"/>
    </source>
</evidence>
<feature type="transmembrane region" description="Helical" evidence="7">
    <location>
        <begin position="258"/>
        <end position="284"/>
    </location>
</feature>
<evidence type="ECO:0008006" key="10">
    <source>
        <dbReference type="Google" id="ProtNLM"/>
    </source>
</evidence>
<feature type="transmembrane region" description="Helical" evidence="7">
    <location>
        <begin position="156"/>
        <end position="179"/>
    </location>
</feature>
<reference evidence="8 9" key="1">
    <citation type="journal article" date="2016" name="Nat. Commun.">
        <title>Thousands of microbial genomes shed light on interconnected biogeochemical processes in an aquifer system.</title>
        <authorList>
            <person name="Anantharaman K."/>
            <person name="Brown C.T."/>
            <person name="Hug L.A."/>
            <person name="Sharon I."/>
            <person name="Castelle C.J."/>
            <person name="Probst A.J."/>
            <person name="Thomas B.C."/>
            <person name="Singh A."/>
            <person name="Wilkins M.J."/>
            <person name="Karaoz U."/>
            <person name="Brodie E.L."/>
            <person name="Williams K.H."/>
            <person name="Hubbard S.S."/>
            <person name="Banfield J.F."/>
        </authorList>
    </citation>
    <scope>NUCLEOTIDE SEQUENCE [LARGE SCALE GENOMIC DNA]</scope>
</reference>
<dbReference type="AlphaFoldDB" id="A0A1F5YCZ4"/>
<feature type="transmembrane region" description="Helical" evidence="7">
    <location>
        <begin position="214"/>
        <end position="233"/>
    </location>
</feature>
<name>A0A1F5YCZ4_9BACT</name>
<comment type="subcellular location">
    <subcellularLocation>
        <location evidence="1">Cell membrane</location>
        <topology evidence="1">Multi-pass membrane protein</topology>
    </subcellularLocation>
</comment>
<evidence type="ECO:0000256" key="2">
    <source>
        <dbReference type="ARBA" id="ARBA00022475"/>
    </source>
</evidence>
<dbReference type="GO" id="GO:0044341">
    <property type="term" value="P:sodium-dependent phosphate transport"/>
    <property type="evidence" value="ECO:0007669"/>
    <property type="project" value="InterPro"/>
</dbReference>
<dbReference type="GO" id="GO:0005886">
    <property type="term" value="C:plasma membrane"/>
    <property type="evidence" value="ECO:0007669"/>
    <property type="project" value="UniProtKB-SubCell"/>
</dbReference>
<accession>A0A1F5YCZ4</accession>
<feature type="transmembrane region" description="Helical" evidence="7">
    <location>
        <begin position="296"/>
        <end position="317"/>
    </location>
</feature>